<gene>
    <name evidence="1" type="ORF">PGT21_021483</name>
</gene>
<dbReference type="AlphaFoldDB" id="A0A5B0LZ28"/>
<sequence>MSNPNSSRYPLPQTLPQISGWVKIHSVSPQLRAHDPTQPNLPDFVLSVDDSVLNRMNPQLQITSRIWLTGTVTRYQNHLIYLTVQHLSYSSPPL</sequence>
<protein>
    <submittedName>
        <fullName evidence="1">Uncharacterized protein</fullName>
    </submittedName>
</protein>
<name>A0A5B0LZ28_PUCGR</name>
<dbReference type="EMBL" id="VSWC01000183">
    <property type="protein sequence ID" value="KAA1069336.1"/>
    <property type="molecule type" value="Genomic_DNA"/>
</dbReference>
<organism evidence="1 2">
    <name type="scientific">Puccinia graminis f. sp. tritici</name>
    <dbReference type="NCBI Taxonomy" id="56615"/>
    <lineage>
        <taxon>Eukaryota</taxon>
        <taxon>Fungi</taxon>
        <taxon>Dikarya</taxon>
        <taxon>Basidiomycota</taxon>
        <taxon>Pucciniomycotina</taxon>
        <taxon>Pucciniomycetes</taxon>
        <taxon>Pucciniales</taxon>
        <taxon>Pucciniaceae</taxon>
        <taxon>Puccinia</taxon>
    </lineage>
</organism>
<evidence type="ECO:0000313" key="1">
    <source>
        <dbReference type="EMBL" id="KAA1069336.1"/>
    </source>
</evidence>
<accession>A0A5B0LZ28</accession>
<keyword evidence="2" id="KW-1185">Reference proteome</keyword>
<proteinExistence type="predicted"/>
<evidence type="ECO:0000313" key="2">
    <source>
        <dbReference type="Proteomes" id="UP000324748"/>
    </source>
</evidence>
<reference evidence="1 2" key="1">
    <citation type="submission" date="2019-05" db="EMBL/GenBank/DDBJ databases">
        <title>Emergence of the Ug99 lineage of the wheat stem rust pathogen through somatic hybridization.</title>
        <authorList>
            <person name="Li F."/>
            <person name="Upadhyaya N.M."/>
            <person name="Sperschneider J."/>
            <person name="Matny O."/>
            <person name="Nguyen-Phuc H."/>
            <person name="Mago R."/>
            <person name="Raley C."/>
            <person name="Miller M.E."/>
            <person name="Silverstein K.A.T."/>
            <person name="Henningsen E."/>
            <person name="Hirsch C.D."/>
            <person name="Visser B."/>
            <person name="Pretorius Z.A."/>
            <person name="Steffenson B.J."/>
            <person name="Schwessinger B."/>
            <person name="Dodds P.N."/>
            <person name="Figueroa M."/>
        </authorList>
    </citation>
    <scope>NUCLEOTIDE SEQUENCE [LARGE SCALE GENOMIC DNA]</scope>
    <source>
        <strain evidence="1">21-0</strain>
    </source>
</reference>
<comment type="caution">
    <text evidence="1">The sequence shown here is derived from an EMBL/GenBank/DDBJ whole genome shotgun (WGS) entry which is preliminary data.</text>
</comment>
<dbReference type="Proteomes" id="UP000324748">
    <property type="component" value="Unassembled WGS sequence"/>
</dbReference>